<name>A0A8S3ZMM8_9EUPU</name>
<reference evidence="1" key="1">
    <citation type="submission" date="2021-04" db="EMBL/GenBank/DDBJ databases">
        <authorList>
            <consortium name="Molecular Ecology Group"/>
        </authorList>
    </citation>
    <scope>NUCLEOTIDE SEQUENCE</scope>
</reference>
<evidence type="ECO:0000313" key="2">
    <source>
        <dbReference type="Proteomes" id="UP000678393"/>
    </source>
</evidence>
<keyword evidence="2" id="KW-1185">Reference proteome</keyword>
<feature type="non-terminal residue" evidence="1">
    <location>
        <position position="98"/>
    </location>
</feature>
<dbReference type="AlphaFoldDB" id="A0A8S3ZMM8"/>
<dbReference type="Proteomes" id="UP000678393">
    <property type="component" value="Unassembled WGS sequence"/>
</dbReference>
<comment type="caution">
    <text evidence="1">The sequence shown here is derived from an EMBL/GenBank/DDBJ whole genome shotgun (WGS) entry which is preliminary data.</text>
</comment>
<evidence type="ECO:0000313" key="1">
    <source>
        <dbReference type="EMBL" id="CAG5129015.1"/>
    </source>
</evidence>
<proteinExistence type="predicted"/>
<protein>
    <submittedName>
        <fullName evidence="1">Uncharacterized protein</fullName>
    </submittedName>
</protein>
<organism evidence="1 2">
    <name type="scientific">Candidula unifasciata</name>
    <dbReference type="NCBI Taxonomy" id="100452"/>
    <lineage>
        <taxon>Eukaryota</taxon>
        <taxon>Metazoa</taxon>
        <taxon>Spiralia</taxon>
        <taxon>Lophotrochozoa</taxon>
        <taxon>Mollusca</taxon>
        <taxon>Gastropoda</taxon>
        <taxon>Heterobranchia</taxon>
        <taxon>Euthyneura</taxon>
        <taxon>Panpulmonata</taxon>
        <taxon>Eupulmonata</taxon>
        <taxon>Stylommatophora</taxon>
        <taxon>Helicina</taxon>
        <taxon>Helicoidea</taxon>
        <taxon>Geomitridae</taxon>
        <taxon>Candidula</taxon>
    </lineage>
</organism>
<accession>A0A8S3ZMM8</accession>
<dbReference type="OrthoDB" id="6085223at2759"/>
<dbReference type="EMBL" id="CAJHNH020003325">
    <property type="protein sequence ID" value="CAG5129015.1"/>
    <property type="molecule type" value="Genomic_DNA"/>
</dbReference>
<sequence>CVSIESPGCLHGDITPTPCIGADSGSSYCLKSVGTQVSGQVVFRTCSKTLQTNCSLTFMEGEFYNICHDSCVQDGCNVASATGLSLLTAGLIGLFYGL</sequence>
<gene>
    <name evidence="1" type="ORF">CUNI_LOCUS14573</name>
</gene>